<dbReference type="SUPFAM" id="SSF56655">
    <property type="entry name" value="Carbohydrate phosphatase"/>
    <property type="match status" value="1"/>
</dbReference>
<dbReference type="Proteomes" id="UP001234343">
    <property type="component" value="Unassembled WGS sequence"/>
</dbReference>
<sequence>MHPMLNIAVRAARVAGNIIARGFENRDDLDTQAKGKNDFVTKIDKEAEQAIISKIKQSYPDHAFYGEESGKQGDDETFTWIIDPLDGTTNFIKGIPHFSVSIALLHKGRLDQAVVFDPIRGELFTASKGAGAQLNGYRIRASKAKDLDQTILGTAFPFKQPEQLEQYTRQFTQIFSKAGDIRRSGSAALDMAYVAAGRLDGYWERGVQPWDIAAGELLVREAGGLVTDFAGNNDPLYAGEMVAGSPRVVQQLVKHLK</sequence>
<dbReference type="RefSeq" id="WP_289363767.1">
    <property type="nucleotide sequence ID" value="NZ_JAUCBP010000002.1"/>
</dbReference>
<gene>
    <name evidence="9" type="primary">suhB</name>
    <name evidence="9" type="ORF">QTP81_03550</name>
</gene>
<evidence type="ECO:0000256" key="3">
    <source>
        <dbReference type="ARBA" id="ARBA00009759"/>
    </source>
</evidence>
<keyword evidence="5 8" id="KW-0378">Hydrolase</keyword>
<comment type="cofactor">
    <cofactor evidence="2 8">
        <name>Mg(2+)</name>
        <dbReference type="ChEBI" id="CHEBI:18420"/>
    </cofactor>
</comment>
<evidence type="ECO:0000313" key="9">
    <source>
        <dbReference type="EMBL" id="MDM7859683.1"/>
    </source>
</evidence>
<dbReference type="GO" id="GO:0052834">
    <property type="term" value="F:inositol monophosphate phosphatase activity"/>
    <property type="evidence" value="ECO:0007669"/>
    <property type="project" value="UniProtKB-EC"/>
</dbReference>
<comment type="similarity">
    <text evidence="3 8">Belongs to the inositol monophosphatase superfamily.</text>
</comment>
<evidence type="ECO:0000256" key="7">
    <source>
        <dbReference type="ARBA" id="ARBA00022842"/>
    </source>
</evidence>
<evidence type="ECO:0000256" key="1">
    <source>
        <dbReference type="ARBA" id="ARBA00001033"/>
    </source>
</evidence>
<dbReference type="Gene3D" id="3.30.540.10">
    <property type="entry name" value="Fructose-1,6-Bisphosphatase, subunit A, domain 1"/>
    <property type="match status" value="1"/>
</dbReference>
<dbReference type="InterPro" id="IPR020583">
    <property type="entry name" value="Inositol_monoP_metal-BS"/>
</dbReference>
<dbReference type="PROSITE" id="PS00629">
    <property type="entry name" value="IMP_1"/>
    <property type="match status" value="1"/>
</dbReference>
<accession>A0ABT7SU13</accession>
<evidence type="ECO:0000313" key="10">
    <source>
        <dbReference type="Proteomes" id="UP001234343"/>
    </source>
</evidence>
<keyword evidence="7 8" id="KW-0460">Magnesium</keyword>
<dbReference type="PANTHER" id="PTHR20854:SF4">
    <property type="entry name" value="INOSITOL-1-MONOPHOSPHATASE-RELATED"/>
    <property type="match status" value="1"/>
</dbReference>
<dbReference type="PROSITE" id="PS00630">
    <property type="entry name" value="IMP_2"/>
    <property type="match status" value="1"/>
</dbReference>
<protein>
    <recommendedName>
        <fullName evidence="8">Inositol-1-monophosphatase</fullName>
        <ecNumber evidence="8">3.1.3.25</ecNumber>
    </recommendedName>
</protein>
<evidence type="ECO:0000256" key="4">
    <source>
        <dbReference type="ARBA" id="ARBA00022723"/>
    </source>
</evidence>
<dbReference type="EC" id="3.1.3.25" evidence="8"/>
<evidence type="ECO:0000256" key="6">
    <source>
        <dbReference type="ARBA" id="ARBA00022814"/>
    </source>
</evidence>
<dbReference type="Gene3D" id="3.40.190.80">
    <property type="match status" value="1"/>
</dbReference>
<dbReference type="InterPro" id="IPR022337">
    <property type="entry name" value="Inositol_monophosphatase_SuhB"/>
</dbReference>
<dbReference type="InterPro" id="IPR020550">
    <property type="entry name" value="Inositol_monophosphatase_CS"/>
</dbReference>
<keyword evidence="10" id="KW-1185">Reference proteome</keyword>
<reference evidence="9 10" key="1">
    <citation type="submission" date="2023-06" db="EMBL/GenBank/DDBJ databases">
        <title>Alteromonas sp. ASW11-36 isolated from intertidal sand.</title>
        <authorList>
            <person name="Li Y."/>
        </authorList>
    </citation>
    <scope>NUCLEOTIDE SEQUENCE [LARGE SCALE GENOMIC DNA]</scope>
    <source>
        <strain evidence="9 10">ASW11-36</strain>
    </source>
</reference>
<keyword evidence="4 8" id="KW-0479">Metal-binding</keyword>
<organism evidence="9 10">
    <name type="scientific">Alteromonas arenosi</name>
    <dbReference type="NCBI Taxonomy" id="3055817"/>
    <lineage>
        <taxon>Bacteria</taxon>
        <taxon>Pseudomonadati</taxon>
        <taxon>Pseudomonadota</taxon>
        <taxon>Gammaproteobacteria</taxon>
        <taxon>Alteromonadales</taxon>
        <taxon>Alteromonadaceae</taxon>
        <taxon>Alteromonas/Salinimonas group</taxon>
        <taxon>Alteromonas</taxon>
    </lineage>
</organism>
<name>A0ABT7SU13_9ALTE</name>
<dbReference type="Pfam" id="PF00459">
    <property type="entry name" value="Inositol_P"/>
    <property type="match status" value="1"/>
</dbReference>
<keyword evidence="6" id="KW-0889">Transcription antitermination</keyword>
<comment type="catalytic activity">
    <reaction evidence="1 8">
        <text>a myo-inositol phosphate + H2O = myo-inositol + phosphate</text>
        <dbReference type="Rhea" id="RHEA:24056"/>
        <dbReference type="ChEBI" id="CHEBI:15377"/>
        <dbReference type="ChEBI" id="CHEBI:17268"/>
        <dbReference type="ChEBI" id="CHEBI:43474"/>
        <dbReference type="ChEBI" id="CHEBI:84139"/>
        <dbReference type="EC" id="3.1.3.25"/>
    </reaction>
</comment>
<dbReference type="PRINTS" id="PR00377">
    <property type="entry name" value="IMPHPHTASES"/>
</dbReference>
<dbReference type="NCBIfam" id="NF008027">
    <property type="entry name" value="PRK10757.1"/>
    <property type="match status" value="1"/>
</dbReference>
<keyword evidence="6" id="KW-0804">Transcription</keyword>
<evidence type="ECO:0000256" key="2">
    <source>
        <dbReference type="ARBA" id="ARBA00001946"/>
    </source>
</evidence>
<dbReference type="PANTHER" id="PTHR20854">
    <property type="entry name" value="INOSITOL MONOPHOSPHATASE"/>
    <property type="match status" value="1"/>
</dbReference>
<dbReference type="InterPro" id="IPR033942">
    <property type="entry name" value="IMPase"/>
</dbReference>
<comment type="caution">
    <text evidence="9">The sequence shown here is derived from an EMBL/GenBank/DDBJ whole genome shotgun (WGS) entry which is preliminary data.</text>
</comment>
<dbReference type="EMBL" id="JAUCBP010000002">
    <property type="protein sequence ID" value="MDM7859683.1"/>
    <property type="molecule type" value="Genomic_DNA"/>
</dbReference>
<evidence type="ECO:0000256" key="8">
    <source>
        <dbReference type="RuleBase" id="RU364068"/>
    </source>
</evidence>
<dbReference type="PRINTS" id="PR01959">
    <property type="entry name" value="SBIMPHPHTASE"/>
</dbReference>
<dbReference type="CDD" id="cd01639">
    <property type="entry name" value="IMPase"/>
    <property type="match status" value="1"/>
</dbReference>
<proteinExistence type="inferred from homology"/>
<dbReference type="InterPro" id="IPR000760">
    <property type="entry name" value="Inositol_monophosphatase-like"/>
</dbReference>
<keyword evidence="6" id="KW-0805">Transcription regulation</keyword>
<evidence type="ECO:0000256" key="5">
    <source>
        <dbReference type="ARBA" id="ARBA00022801"/>
    </source>
</evidence>